<evidence type="ECO:0000256" key="1">
    <source>
        <dbReference type="ARBA" id="ARBA00008136"/>
    </source>
</evidence>
<accession>A0A8J2Y7A0</accession>
<dbReference type="SUPFAM" id="SSF143081">
    <property type="entry name" value="BB1717-like"/>
    <property type="match status" value="1"/>
</dbReference>
<protein>
    <recommendedName>
        <fullName evidence="8">Abasic site processing protein</fullName>
        <ecNumber evidence="8">3.4.-.-</ecNumber>
    </recommendedName>
</protein>
<dbReference type="EC" id="3.4.-.-" evidence="8"/>
<dbReference type="GO" id="GO:0106300">
    <property type="term" value="P:protein-DNA covalent cross-linking repair"/>
    <property type="evidence" value="ECO:0007669"/>
    <property type="project" value="InterPro"/>
</dbReference>
<reference evidence="9" key="1">
    <citation type="journal article" date="2014" name="Int. J. Syst. Evol. Microbiol.">
        <title>Complete genome sequence of Corynebacterium casei LMG S-19264T (=DSM 44701T), isolated from a smear-ripened cheese.</title>
        <authorList>
            <consortium name="US DOE Joint Genome Institute (JGI-PGF)"/>
            <person name="Walter F."/>
            <person name="Albersmeier A."/>
            <person name="Kalinowski J."/>
            <person name="Ruckert C."/>
        </authorList>
    </citation>
    <scope>NUCLEOTIDE SEQUENCE</scope>
    <source>
        <strain evidence="9">CGMCC 1.12921</strain>
    </source>
</reference>
<evidence type="ECO:0000256" key="5">
    <source>
        <dbReference type="ARBA" id="ARBA00023124"/>
    </source>
</evidence>
<dbReference type="RefSeq" id="WP_188159742.1">
    <property type="nucleotide sequence ID" value="NZ_BMGH01000001.1"/>
</dbReference>
<keyword evidence="7" id="KW-0456">Lyase</keyword>
<evidence type="ECO:0000313" key="10">
    <source>
        <dbReference type="Proteomes" id="UP000613582"/>
    </source>
</evidence>
<evidence type="ECO:0000256" key="3">
    <source>
        <dbReference type="ARBA" id="ARBA00022763"/>
    </source>
</evidence>
<keyword evidence="6" id="KW-0238">DNA-binding</keyword>
<dbReference type="GO" id="GO:0016829">
    <property type="term" value="F:lyase activity"/>
    <property type="evidence" value="ECO:0007669"/>
    <property type="project" value="UniProtKB-KW"/>
</dbReference>
<dbReference type="Proteomes" id="UP000613582">
    <property type="component" value="Unassembled WGS sequence"/>
</dbReference>
<keyword evidence="4 8" id="KW-0378">Hydrolase</keyword>
<comment type="similarity">
    <text evidence="1 8">Belongs to the SOS response-associated peptidase family.</text>
</comment>
<proteinExistence type="inferred from homology"/>
<evidence type="ECO:0000256" key="8">
    <source>
        <dbReference type="RuleBase" id="RU364100"/>
    </source>
</evidence>
<keyword evidence="3" id="KW-0227">DNA damage</keyword>
<dbReference type="InterPro" id="IPR036590">
    <property type="entry name" value="SRAP-like"/>
</dbReference>
<keyword evidence="2 8" id="KW-0645">Protease</keyword>
<reference evidence="9" key="2">
    <citation type="submission" date="2020-09" db="EMBL/GenBank/DDBJ databases">
        <authorList>
            <person name="Sun Q."/>
            <person name="Zhou Y."/>
        </authorList>
    </citation>
    <scope>NUCLEOTIDE SEQUENCE</scope>
    <source>
        <strain evidence="9">CGMCC 1.12921</strain>
    </source>
</reference>
<name>A0A8J2Y7A0_9PROT</name>
<evidence type="ECO:0000256" key="7">
    <source>
        <dbReference type="ARBA" id="ARBA00023239"/>
    </source>
</evidence>
<evidence type="ECO:0000256" key="6">
    <source>
        <dbReference type="ARBA" id="ARBA00023125"/>
    </source>
</evidence>
<dbReference type="GO" id="GO:0006508">
    <property type="term" value="P:proteolysis"/>
    <property type="evidence" value="ECO:0007669"/>
    <property type="project" value="UniProtKB-KW"/>
</dbReference>
<dbReference type="InterPro" id="IPR003738">
    <property type="entry name" value="SRAP"/>
</dbReference>
<evidence type="ECO:0000313" key="9">
    <source>
        <dbReference type="EMBL" id="GGC99275.1"/>
    </source>
</evidence>
<keyword evidence="10" id="KW-1185">Reference proteome</keyword>
<gene>
    <name evidence="9" type="ORF">GCM10011342_05320</name>
</gene>
<keyword evidence="5" id="KW-0190">Covalent protein-DNA linkage</keyword>
<dbReference type="Pfam" id="PF02586">
    <property type="entry name" value="SRAP"/>
    <property type="match status" value="1"/>
</dbReference>
<dbReference type="AlphaFoldDB" id="A0A8J2Y7A0"/>
<dbReference type="Gene3D" id="3.90.1680.10">
    <property type="entry name" value="SOS response associated peptidase-like"/>
    <property type="match status" value="1"/>
</dbReference>
<dbReference type="GO" id="GO:0008233">
    <property type="term" value="F:peptidase activity"/>
    <property type="evidence" value="ECO:0007669"/>
    <property type="project" value="UniProtKB-KW"/>
</dbReference>
<dbReference type="EMBL" id="BMGH01000001">
    <property type="protein sequence ID" value="GGC99275.1"/>
    <property type="molecule type" value="Genomic_DNA"/>
</dbReference>
<dbReference type="PANTHER" id="PTHR13604">
    <property type="entry name" value="DC12-RELATED"/>
    <property type="match status" value="1"/>
</dbReference>
<sequence length="245" mass="27329">MCGRYFLLSDSDAIEAAFGVKPDVAPPPRYNISPGQPILIVRQDPLTYAPKREVAMVQWGFIPDWAKEPTFGGAGGGGAGPFVNARGETVHEKASFKNAYRRRRCLVIADGFYEWQRSGKVKQPYRVDLGEPGLVAFAGLWELWQGPDGSEVETACMITRAAGPSIEAIHHREPVIIPPEGWDDWLHADERDMKLYGRWLDRDPPLWTPHPVSRDVGNVANDHAGLLAEVEVEEAPEEPQQFDLF</sequence>
<evidence type="ECO:0000256" key="4">
    <source>
        <dbReference type="ARBA" id="ARBA00022801"/>
    </source>
</evidence>
<organism evidence="9 10">
    <name type="scientific">Aquisalinus flavus</name>
    <dbReference type="NCBI Taxonomy" id="1526572"/>
    <lineage>
        <taxon>Bacteria</taxon>
        <taxon>Pseudomonadati</taxon>
        <taxon>Pseudomonadota</taxon>
        <taxon>Alphaproteobacteria</taxon>
        <taxon>Parvularculales</taxon>
        <taxon>Parvularculaceae</taxon>
        <taxon>Aquisalinus</taxon>
    </lineage>
</organism>
<dbReference type="PANTHER" id="PTHR13604:SF0">
    <property type="entry name" value="ABASIC SITE PROCESSING PROTEIN HMCES"/>
    <property type="match status" value="1"/>
</dbReference>
<dbReference type="GO" id="GO:0003697">
    <property type="term" value="F:single-stranded DNA binding"/>
    <property type="evidence" value="ECO:0007669"/>
    <property type="project" value="InterPro"/>
</dbReference>
<evidence type="ECO:0000256" key="2">
    <source>
        <dbReference type="ARBA" id="ARBA00022670"/>
    </source>
</evidence>
<comment type="caution">
    <text evidence="9">The sequence shown here is derived from an EMBL/GenBank/DDBJ whole genome shotgun (WGS) entry which is preliminary data.</text>
</comment>